<reference evidence="2 3" key="1">
    <citation type="submission" date="2019-08" db="EMBL/GenBank/DDBJ databases">
        <title>Selenomonas sp. mPRGC5 and Selenomonas sp. mPRGC8 isolated from ruminal fluid of dairy goat (Capra hircus).</title>
        <authorList>
            <person name="Poothong S."/>
            <person name="Nuengjamnong C."/>
            <person name="Tanasupawat S."/>
        </authorList>
    </citation>
    <scope>NUCLEOTIDE SEQUENCE [LARGE SCALE GENOMIC DNA]</scope>
    <source>
        <strain evidence="3">mPRGC8</strain>
    </source>
</reference>
<evidence type="ECO:0000313" key="3">
    <source>
        <dbReference type="Proteomes" id="UP000322783"/>
    </source>
</evidence>
<keyword evidence="3" id="KW-1185">Reference proteome</keyword>
<organism evidence="2 3">
    <name type="scientific">Selenomonas caprae</name>
    <dbReference type="NCBI Taxonomy" id="2606905"/>
    <lineage>
        <taxon>Bacteria</taxon>
        <taxon>Bacillati</taxon>
        <taxon>Bacillota</taxon>
        <taxon>Negativicutes</taxon>
        <taxon>Selenomonadales</taxon>
        <taxon>Selenomonadaceae</taxon>
        <taxon>Selenomonas</taxon>
    </lineage>
</organism>
<accession>A0A5D6WSE5</accession>
<evidence type="ECO:0000256" key="1">
    <source>
        <dbReference type="SAM" id="MobiDB-lite"/>
    </source>
</evidence>
<dbReference type="Proteomes" id="UP000322783">
    <property type="component" value="Unassembled WGS sequence"/>
</dbReference>
<dbReference type="AlphaFoldDB" id="A0A5D6WSE5"/>
<sequence>MEKLMNKMDNMEMDKVAGGKIFPRPRPGCHDSNANSMVATRGLPPVGHVDETQMKLPIGGGHKITIAENVFETQNASACVGK</sequence>
<evidence type="ECO:0000313" key="2">
    <source>
        <dbReference type="EMBL" id="TYZ30039.1"/>
    </source>
</evidence>
<evidence type="ECO:0008006" key="4">
    <source>
        <dbReference type="Google" id="ProtNLM"/>
    </source>
</evidence>
<dbReference type="RefSeq" id="WP_149188579.1">
    <property type="nucleotide sequence ID" value="NZ_VTOZ01000005.1"/>
</dbReference>
<name>A0A5D6WSE5_9FIRM</name>
<comment type="caution">
    <text evidence="2">The sequence shown here is derived from an EMBL/GenBank/DDBJ whole genome shotgun (WGS) entry which is preliminary data.</text>
</comment>
<protein>
    <recommendedName>
        <fullName evidence="4">Bacteriocin</fullName>
    </recommendedName>
</protein>
<gene>
    <name evidence="2" type="ORF">FZ041_03790</name>
</gene>
<feature type="region of interest" description="Disordered" evidence="1">
    <location>
        <begin position="18"/>
        <end position="48"/>
    </location>
</feature>
<proteinExistence type="predicted"/>
<dbReference type="EMBL" id="VTOZ01000005">
    <property type="protein sequence ID" value="TYZ30039.1"/>
    <property type="molecule type" value="Genomic_DNA"/>
</dbReference>